<dbReference type="EMBL" id="CP027754">
    <property type="protein sequence ID" value="AZE54117.1"/>
    <property type="molecule type" value="Genomic_DNA"/>
</dbReference>
<feature type="transmembrane region" description="Helical" evidence="1">
    <location>
        <begin position="169"/>
        <end position="188"/>
    </location>
</feature>
<name>A0A3G7U475_9PSED</name>
<dbReference type="AlphaFoldDB" id="A0A3G7U475"/>
<accession>A0A3G7U475</accession>
<feature type="transmembrane region" description="Helical" evidence="1">
    <location>
        <begin position="137"/>
        <end position="157"/>
    </location>
</feature>
<keyword evidence="1" id="KW-0472">Membrane</keyword>
<reference evidence="2 3" key="1">
    <citation type="submission" date="2018-03" db="EMBL/GenBank/DDBJ databases">
        <title>Diversity of phytobeneficial traits revealed by whole-genome analysis of worldwide-isolated phenazine-producing Pseudomonas spp.</title>
        <authorList>
            <person name="Biessy A."/>
            <person name="Novinscak A."/>
            <person name="Blom J."/>
            <person name="Leger G."/>
            <person name="Thomashow L.S."/>
            <person name="Cazorla F.M."/>
            <person name="Josic D."/>
            <person name="Filion M."/>
        </authorList>
    </citation>
    <scope>NUCLEOTIDE SEQUENCE [LARGE SCALE GENOMIC DNA]</scope>
    <source>
        <strain evidence="2 3">30B</strain>
    </source>
</reference>
<evidence type="ECO:0000256" key="1">
    <source>
        <dbReference type="SAM" id="Phobius"/>
    </source>
</evidence>
<dbReference type="Proteomes" id="UP000268696">
    <property type="component" value="Chromosome"/>
</dbReference>
<protein>
    <submittedName>
        <fullName evidence="2">Uncharacterized protein</fullName>
    </submittedName>
</protein>
<keyword evidence="1" id="KW-0812">Transmembrane</keyword>
<evidence type="ECO:0000313" key="3">
    <source>
        <dbReference type="Proteomes" id="UP000268696"/>
    </source>
</evidence>
<dbReference type="RefSeq" id="WP_124377021.1">
    <property type="nucleotide sequence ID" value="NZ_CP027754.1"/>
</dbReference>
<evidence type="ECO:0000313" key="2">
    <source>
        <dbReference type="EMBL" id="AZE54117.1"/>
    </source>
</evidence>
<sequence>MDSNLVSVFEFIVIFTLVGAQVFDVYAVMVRAKVNVDGTTQVLAVANWIQYLARIMNMVSVFSISLLLESKISTIGVPAMFGYSMCLGLVMIGLVCKFSFTSPVLRVLQCVGFTPVFGEPGKKAYWWRVKFDFFSRLTWFSVLVSLFINLAIIMPFMLSVRYPEVRMTLAYTGQLLNFCASIIMFTYVDRVFFKALDAGNEFACANRIITGKLVAQFILVLGVFCFYFTVEG</sequence>
<feature type="transmembrane region" description="Helical" evidence="1">
    <location>
        <begin position="7"/>
        <end position="28"/>
    </location>
</feature>
<proteinExistence type="predicted"/>
<keyword evidence="1" id="KW-1133">Transmembrane helix</keyword>
<feature type="transmembrane region" description="Helical" evidence="1">
    <location>
        <begin position="48"/>
        <end position="68"/>
    </location>
</feature>
<feature type="transmembrane region" description="Helical" evidence="1">
    <location>
        <begin position="80"/>
        <end position="100"/>
    </location>
</feature>
<feature type="transmembrane region" description="Helical" evidence="1">
    <location>
        <begin position="208"/>
        <end position="230"/>
    </location>
</feature>
<organism evidence="2 3">
    <name type="scientific">Pseudomonas synxantha</name>
    <dbReference type="NCBI Taxonomy" id="47883"/>
    <lineage>
        <taxon>Bacteria</taxon>
        <taxon>Pseudomonadati</taxon>
        <taxon>Pseudomonadota</taxon>
        <taxon>Gammaproteobacteria</taxon>
        <taxon>Pseudomonadales</taxon>
        <taxon>Pseudomonadaceae</taxon>
        <taxon>Pseudomonas</taxon>
    </lineage>
</organism>
<gene>
    <name evidence="2" type="ORF">C4K03_1948</name>
</gene>